<proteinExistence type="predicted"/>
<name>A0A0E9RMX4_ANGAN</name>
<reference evidence="1" key="2">
    <citation type="journal article" date="2015" name="Fish Shellfish Immunol.">
        <title>Early steps in the European eel (Anguilla anguilla)-Vibrio vulnificus interaction in the gills: Role of the RtxA13 toxin.</title>
        <authorList>
            <person name="Callol A."/>
            <person name="Pajuelo D."/>
            <person name="Ebbesson L."/>
            <person name="Teles M."/>
            <person name="MacKenzie S."/>
            <person name="Amaro C."/>
        </authorList>
    </citation>
    <scope>NUCLEOTIDE SEQUENCE</scope>
</reference>
<dbReference type="EMBL" id="GBXM01078071">
    <property type="protein sequence ID" value="JAH30506.1"/>
    <property type="molecule type" value="Transcribed_RNA"/>
</dbReference>
<reference evidence="1" key="1">
    <citation type="submission" date="2014-11" db="EMBL/GenBank/DDBJ databases">
        <authorList>
            <person name="Amaro Gonzalez C."/>
        </authorList>
    </citation>
    <scope>NUCLEOTIDE SEQUENCE</scope>
</reference>
<dbReference type="AlphaFoldDB" id="A0A0E9RMX4"/>
<sequence>MHFGHWKENYLFPENVREVSYFCPVAKIILLGYLSLKSSRENVRKKQKSHFLKTKTANQKH</sequence>
<evidence type="ECO:0000313" key="1">
    <source>
        <dbReference type="EMBL" id="JAH30506.1"/>
    </source>
</evidence>
<accession>A0A0E9RMX4</accession>
<organism evidence="1">
    <name type="scientific">Anguilla anguilla</name>
    <name type="common">European freshwater eel</name>
    <name type="synonym">Muraena anguilla</name>
    <dbReference type="NCBI Taxonomy" id="7936"/>
    <lineage>
        <taxon>Eukaryota</taxon>
        <taxon>Metazoa</taxon>
        <taxon>Chordata</taxon>
        <taxon>Craniata</taxon>
        <taxon>Vertebrata</taxon>
        <taxon>Euteleostomi</taxon>
        <taxon>Actinopterygii</taxon>
        <taxon>Neopterygii</taxon>
        <taxon>Teleostei</taxon>
        <taxon>Anguilliformes</taxon>
        <taxon>Anguillidae</taxon>
        <taxon>Anguilla</taxon>
    </lineage>
</organism>
<protein>
    <submittedName>
        <fullName evidence="1">Uncharacterized protein</fullName>
    </submittedName>
</protein>